<dbReference type="AlphaFoldDB" id="A0A818S6Y5"/>
<feature type="region of interest" description="Disordered" evidence="1">
    <location>
        <begin position="1"/>
        <end position="29"/>
    </location>
</feature>
<dbReference type="PANTHER" id="PTHR11538">
    <property type="entry name" value="PHENYLALANYL-TRNA SYNTHETASE"/>
    <property type="match status" value="1"/>
</dbReference>
<name>A0A818S6Y5_9BILA</name>
<reference evidence="3" key="1">
    <citation type="submission" date="2021-02" db="EMBL/GenBank/DDBJ databases">
        <authorList>
            <person name="Nowell W R."/>
        </authorList>
    </citation>
    <scope>NUCLEOTIDE SEQUENCE</scope>
</reference>
<dbReference type="GO" id="GO:0070475">
    <property type="term" value="P:rRNA base methylation"/>
    <property type="evidence" value="ECO:0007669"/>
    <property type="project" value="InterPro"/>
</dbReference>
<feature type="region of interest" description="Disordered" evidence="1">
    <location>
        <begin position="272"/>
        <end position="291"/>
    </location>
</feature>
<dbReference type="EMBL" id="CAJNYT010004373">
    <property type="protein sequence ID" value="CAF3659270.1"/>
    <property type="molecule type" value="Genomic_DNA"/>
</dbReference>
<evidence type="ECO:0000313" key="5">
    <source>
        <dbReference type="Proteomes" id="UP000663872"/>
    </source>
</evidence>
<organism evidence="3 5">
    <name type="scientific">Rotaria socialis</name>
    <dbReference type="NCBI Taxonomy" id="392032"/>
    <lineage>
        <taxon>Eukaryota</taxon>
        <taxon>Metazoa</taxon>
        <taxon>Spiralia</taxon>
        <taxon>Gnathifera</taxon>
        <taxon>Rotifera</taxon>
        <taxon>Eurotatoria</taxon>
        <taxon>Bdelloidea</taxon>
        <taxon>Philodinida</taxon>
        <taxon>Philodinidae</taxon>
        <taxon>Rotaria</taxon>
    </lineage>
</organism>
<comment type="caution">
    <text evidence="3">The sequence shown here is derived from an EMBL/GenBank/DDBJ whole genome shotgun (WGS) entry which is preliminary data.</text>
</comment>
<proteinExistence type="predicted"/>
<feature type="domain" description="25S rRNA (uridine-N(3))-methyltransferase BMT5-like" evidence="2">
    <location>
        <begin position="34"/>
        <end position="205"/>
    </location>
</feature>
<dbReference type="Pfam" id="PF10354">
    <property type="entry name" value="BMT5-like"/>
    <property type="match status" value="1"/>
</dbReference>
<accession>A0A818S6Y5</accession>
<dbReference type="Proteomes" id="UP000663872">
    <property type="component" value="Unassembled WGS sequence"/>
</dbReference>
<dbReference type="GO" id="GO:0070042">
    <property type="term" value="F:rRNA (uridine-N3-)-methyltransferase activity"/>
    <property type="evidence" value="ECO:0007669"/>
    <property type="project" value="InterPro"/>
</dbReference>
<protein>
    <recommendedName>
        <fullName evidence="2">25S rRNA (uridine-N(3))-methyltransferase BMT5-like domain-containing protein</fullName>
    </recommendedName>
</protein>
<dbReference type="PANTHER" id="PTHR11538:SF26">
    <property type="entry name" value="FERREDOXIN-FOLD ANTICODON-BINDING DOMAIN-CONTAINING PROTEIN 1"/>
    <property type="match status" value="1"/>
</dbReference>
<dbReference type="GO" id="GO:0005737">
    <property type="term" value="C:cytoplasm"/>
    <property type="evidence" value="ECO:0007669"/>
    <property type="project" value="TreeGrafter"/>
</dbReference>
<gene>
    <name evidence="3" type="ORF">GRG538_LOCUS25645</name>
    <name evidence="4" type="ORF">QYT958_LOCUS26582</name>
</gene>
<dbReference type="InterPro" id="IPR019446">
    <property type="entry name" value="BMT5-like"/>
</dbReference>
<dbReference type="EMBL" id="CAJOBR010006397">
    <property type="protein sequence ID" value="CAF4843025.1"/>
    <property type="molecule type" value="Genomic_DNA"/>
</dbReference>
<dbReference type="Proteomes" id="UP000663848">
    <property type="component" value="Unassembled WGS sequence"/>
</dbReference>
<evidence type="ECO:0000313" key="4">
    <source>
        <dbReference type="EMBL" id="CAF4843025.1"/>
    </source>
</evidence>
<evidence type="ECO:0000259" key="2">
    <source>
        <dbReference type="Pfam" id="PF10354"/>
    </source>
</evidence>
<evidence type="ECO:0000313" key="3">
    <source>
        <dbReference type="EMBL" id="CAF3659270.1"/>
    </source>
</evidence>
<sequence length="291" mass="33905">MSTGNNHSFTRKTTTASDDSPATNNNSSVKKTRLLVGEGDFSFTDALLEKHAFTREEIIATELRSKEDTIRLYKNDGIQRRLRYLEKKPNVTIQFEIDATQLHVHYKRQQFHRVYFNFPCTNILGTLKMLRDFFQSAAKVQDVGHRVLLTLVCLPGEGKKTADDQRKYWHGYVYGMVNASQSAGYRLIQKRRFNDSEKKFRRYGNKYVHRLTYGPKSSKHAKDARQYVFEREQRSVKYRENKIYKITLGSTALPTYPMRKFEHFLEDMTTDTDATDTDATDTDAMDTDNDT</sequence>
<evidence type="ECO:0000256" key="1">
    <source>
        <dbReference type="SAM" id="MobiDB-lite"/>
    </source>
</evidence>